<accession>A0A9C6W3W7</accession>
<organism evidence="2 3">
    <name type="scientific">Bombus terrestris</name>
    <name type="common">Buff-tailed bumblebee</name>
    <name type="synonym">Apis terrestris</name>
    <dbReference type="NCBI Taxonomy" id="30195"/>
    <lineage>
        <taxon>Eukaryota</taxon>
        <taxon>Metazoa</taxon>
        <taxon>Ecdysozoa</taxon>
        <taxon>Arthropoda</taxon>
        <taxon>Hexapoda</taxon>
        <taxon>Insecta</taxon>
        <taxon>Pterygota</taxon>
        <taxon>Neoptera</taxon>
        <taxon>Endopterygota</taxon>
        <taxon>Hymenoptera</taxon>
        <taxon>Apocrita</taxon>
        <taxon>Aculeata</taxon>
        <taxon>Apoidea</taxon>
        <taxon>Anthophila</taxon>
        <taxon>Apidae</taxon>
        <taxon>Bombus</taxon>
        <taxon>Bombus</taxon>
    </lineage>
</organism>
<evidence type="ECO:0000313" key="2">
    <source>
        <dbReference type="Proteomes" id="UP000835206"/>
    </source>
</evidence>
<dbReference type="PANTHER" id="PTHR11567:SF19">
    <property type="entry name" value="GH19849P"/>
    <property type="match status" value="1"/>
</dbReference>
<dbReference type="Proteomes" id="UP000835206">
    <property type="component" value="Chromosome 3"/>
</dbReference>
<comment type="similarity">
    <text evidence="1">Belongs to the histidine acid phosphatase family.</text>
</comment>
<dbReference type="Gene3D" id="3.40.50.1240">
    <property type="entry name" value="Phosphoglycerate mutase-like"/>
    <property type="match status" value="1"/>
</dbReference>
<dbReference type="InterPro" id="IPR029033">
    <property type="entry name" value="His_PPase_superfam"/>
</dbReference>
<dbReference type="GeneID" id="100647291"/>
<proteinExistence type="inferred from homology"/>
<sequence>MNLPRNLTYEYFNAAPLSMPNVSMLNMYNLGVHLRKVYGKFLGDVYTSETMKMQTAEYPLSMLSGQLVNAGLWPPGEIQRWSADMNWQPIPTDYIVAQKDTLLMGIQCPNFVLEMEKVLNMAQVRDRVSDYSSLFDHISRSIGIKVQRPSEVALLYAVLETKADLKQSLPHWAKDIFPDGAMYTVSLLEYDLLWQTSLQKQLNGGTILKEILANSLMYINGHIPKQRKLMMYSGNERNIVGVLKGLNLWSPHIPNEAASMIFELYFDNETESHGVKINYYTGVDGITVSLKMPNCTEICPIKTFLYSIMDLLPQNAERLCNWKKIDLPIILDNVNYSRSHTLKSITFTLLLVSTLLVINLY</sequence>
<dbReference type="Pfam" id="PF00328">
    <property type="entry name" value="His_Phos_2"/>
    <property type="match status" value="1"/>
</dbReference>
<dbReference type="PANTHER" id="PTHR11567">
    <property type="entry name" value="ACID PHOSPHATASE-RELATED"/>
    <property type="match status" value="1"/>
</dbReference>
<dbReference type="InterPro" id="IPR000560">
    <property type="entry name" value="His_Pase_clade-2"/>
</dbReference>
<gene>
    <name evidence="3" type="primary">LOC100647291</name>
</gene>
<reference evidence="3" key="1">
    <citation type="submission" date="2025-08" db="UniProtKB">
        <authorList>
            <consortium name="RefSeq"/>
        </authorList>
    </citation>
    <scope>IDENTIFICATION</scope>
</reference>
<name>A0A9C6W3W7_BOMTE</name>
<dbReference type="GO" id="GO:0016791">
    <property type="term" value="F:phosphatase activity"/>
    <property type="evidence" value="ECO:0007669"/>
    <property type="project" value="UniProtKB-ARBA"/>
</dbReference>
<dbReference type="AlphaFoldDB" id="A0A9C6W3W7"/>
<evidence type="ECO:0000313" key="3">
    <source>
        <dbReference type="RefSeq" id="XP_048260657.1"/>
    </source>
</evidence>
<dbReference type="InterPro" id="IPR050645">
    <property type="entry name" value="Histidine_acid_phosphatase"/>
</dbReference>
<keyword evidence="2" id="KW-1185">Reference proteome</keyword>
<dbReference type="RefSeq" id="XP_048260657.1">
    <property type="nucleotide sequence ID" value="XM_048404700.1"/>
</dbReference>
<protein>
    <submittedName>
        <fullName evidence="3">Venom acid phosphatase Acph-1 isoform X2</fullName>
    </submittedName>
</protein>
<dbReference type="SUPFAM" id="SSF53254">
    <property type="entry name" value="Phosphoglycerate mutase-like"/>
    <property type="match status" value="1"/>
</dbReference>
<evidence type="ECO:0000256" key="1">
    <source>
        <dbReference type="ARBA" id="ARBA00005375"/>
    </source>
</evidence>